<gene>
    <name evidence="2" type="ORF">HNQ70_003592</name>
</gene>
<evidence type="ECO:0008006" key="4">
    <source>
        <dbReference type="Google" id="ProtNLM"/>
    </source>
</evidence>
<reference evidence="2 3" key="1">
    <citation type="submission" date="2020-08" db="EMBL/GenBank/DDBJ databases">
        <title>Genomic Encyclopedia of Type Strains, Phase IV (KMG-IV): sequencing the most valuable type-strain genomes for metagenomic binning, comparative biology and taxonomic classification.</title>
        <authorList>
            <person name="Goeker M."/>
        </authorList>
    </citation>
    <scope>NUCLEOTIDE SEQUENCE [LARGE SCALE GENOMIC DNA]</scope>
    <source>
        <strain evidence="2 3">DSM 29781</strain>
    </source>
</reference>
<keyword evidence="1" id="KW-0732">Signal</keyword>
<dbReference type="EMBL" id="JACHGB010000007">
    <property type="protein sequence ID" value="MBB5273562.1"/>
    <property type="molecule type" value="Genomic_DNA"/>
</dbReference>
<proteinExistence type="predicted"/>
<comment type="caution">
    <text evidence="2">The sequence shown here is derived from an EMBL/GenBank/DDBJ whole genome shotgun (WGS) entry which is preliminary data.</text>
</comment>
<evidence type="ECO:0000313" key="2">
    <source>
        <dbReference type="EMBL" id="MBB5273562.1"/>
    </source>
</evidence>
<feature type="chain" id="PRO_5030560915" description="Lipoprotein" evidence="1">
    <location>
        <begin position="27"/>
        <end position="175"/>
    </location>
</feature>
<evidence type="ECO:0000256" key="1">
    <source>
        <dbReference type="SAM" id="SignalP"/>
    </source>
</evidence>
<sequence length="175" mass="19024">MHTLIGRRLLVAAALAAACASGAAWADGRRGSVGVQVAVPGVAVEYRSSPRAYPAPRHYRAPSYQHYAPRLRYVPPAVWVSPLPYWGPTIHYGPSWYGGYYYGPAYPRIDPEPSGPQVWIERAPDEGAQAGGGAGAGSAPQGWWYWCEDPQGYYPDVRECSGAWVPVAPQPAQQR</sequence>
<protein>
    <recommendedName>
        <fullName evidence="4">Lipoprotein</fullName>
    </recommendedName>
</protein>
<dbReference type="RefSeq" id="WP_183970306.1">
    <property type="nucleotide sequence ID" value="NZ_BAABEW010000020.1"/>
</dbReference>
<evidence type="ECO:0000313" key="3">
    <source>
        <dbReference type="Proteomes" id="UP000532440"/>
    </source>
</evidence>
<accession>A0A7W8HKJ1</accession>
<dbReference type="AlphaFoldDB" id="A0A7W8HKJ1"/>
<dbReference type="Proteomes" id="UP000532440">
    <property type="component" value="Unassembled WGS sequence"/>
</dbReference>
<feature type="signal peptide" evidence="1">
    <location>
        <begin position="1"/>
        <end position="26"/>
    </location>
</feature>
<organism evidence="2 3">
    <name type="scientific">Quisquiliibacterium transsilvanicum</name>
    <dbReference type="NCBI Taxonomy" id="1549638"/>
    <lineage>
        <taxon>Bacteria</taxon>
        <taxon>Pseudomonadati</taxon>
        <taxon>Pseudomonadota</taxon>
        <taxon>Betaproteobacteria</taxon>
        <taxon>Burkholderiales</taxon>
        <taxon>Burkholderiaceae</taxon>
        <taxon>Quisquiliibacterium</taxon>
    </lineage>
</organism>
<name>A0A7W8HKJ1_9BURK</name>
<dbReference type="PROSITE" id="PS51257">
    <property type="entry name" value="PROKAR_LIPOPROTEIN"/>
    <property type="match status" value="1"/>
</dbReference>
<keyword evidence="3" id="KW-1185">Reference proteome</keyword>